<dbReference type="EMBL" id="JBHLWP010000010">
    <property type="protein sequence ID" value="MFC0252253.1"/>
    <property type="molecule type" value="Genomic_DNA"/>
</dbReference>
<keyword evidence="3" id="KW-1185">Reference proteome</keyword>
<dbReference type="Proteomes" id="UP001589773">
    <property type="component" value="Unassembled WGS sequence"/>
</dbReference>
<evidence type="ECO:0000256" key="1">
    <source>
        <dbReference type="SAM" id="SignalP"/>
    </source>
</evidence>
<gene>
    <name evidence="2" type="ORF">ACFFJK_10160</name>
</gene>
<evidence type="ECO:0000313" key="3">
    <source>
        <dbReference type="Proteomes" id="UP001589773"/>
    </source>
</evidence>
<dbReference type="RefSeq" id="WP_379679019.1">
    <property type="nucleotide sequence ID" value="NZ_JBHLWP010000010.1"/>
</dbReference>
<proteinExistence type="predicted"/>
<sequence length="170" mass="18063">MSRLQRILMIVASALVFTLANGANVEKNFELDNGHIVVVLDDQVETAVVEQRPSVPGKCSPRLALRGSGGEWKVQRDDPGCSNDANGVLRLNPAWVGNLSLHMTAGQVDLAGDMLARLSALRAAVKVGDVTGVPGVRRTWLVGAQVDLQQPGEGMSLQVRVGAGQISFLK</sequence>
<evidence type="ECO:0000313" key="2">
    <source>
        <dbReference type="EMBL" id="MFC0252253.1"/>
    </source>
</evidence>
<protein>
    <submittedName>
        <fullName evidence="2">Uncharacterized protein</fullName>
    </submittedName>
</protein>
<feature type="chain" id="PRO_5047105795" evidence="1">
    <location>
        <begin position="23"/>
        <end position="170"/>
    </location>
</feature>
<organism evidence="2 3">
    <name type="scientific">Massilia consociata</name>
    <dbReference type="NCBI Taxonomy" id="760117"/>
    <lineage>
        <taxon>Bacteria</taxon>
        <taxon>Pseudomonadati</taxon>
        <taxon>Pseudomonadota</taxon>
        <taxon>Betaproteobacteria</taxon>
        <taxon>Burkholderiales</taxon>
        <taxon>Oxalobacteraceae</taxon>
        <taxon>Telluria group</taxon>
        <taxon>Massilia</taxon>
    </lineage>
</organism>
<reference evidence="2 3" key="1">
    <citation type="submission" date="2024-09" db="EMBL/GenBank/DDBJ databases">
        <authorList>
            <person name="Sun Q."/>
            <person name="Mori K."/>
        </authorList>
    </citation>
    <scope>NUCLEOTIDE SEQUENCE [LARGE SCALE GENOMIC DNA]</scope>
    <source>
        <strain evidence="2 3">CCM 7792</strain>
    </source>
</reference>
<keyword evidence="1" id="KW-0732">Signal</keyword>
<comment type="caution">
    <text evidence="2">The sequence shown here is derived from an EMBL/GenBank/DDBJ whole genome shotgun (WGS) entry which is preliminary data.</text>
</comment>
<accession>A0ABV6FFE8</accession>
<name>A0ABV6FFE8_9BURK</name>
<feature type="signal peptide" evidence="1">
    <location>
        <begin position="1"/>
        <end position="22"/>
    </location>
</feature>